<evidence type="ECO:0000256" key="2">
    <source>
        <dbReference type="ARBA" id="ARBA00022837"/>
    </source>
</evidence>
<dbReference type="AlphaFoldDB" id="A0AAD7XLX7"/>
<keyword evidence="1" id="KW-0479">Metal-binding</keyword>
<dbReference type="Pfam" id="PF00884">
    <property type="entry name" value="Sulfatase"/>
    <property type="match status" value="1"/>
</dbReference>
<dbReference type="SUPFAM" id="SSF53649">
    <property type="entry name" value="Alkaline phosphatase-like"/>
    <property type="match status" value="1"/>
</dbReference>
<organism evidence="5 6">
    <name type="scientific">Chrysophaeum taylorii</name>
    <dbReference type="NCBI Taxonomy" id="2483200"/>
    <lineage>
        <taxon>Eukaryota</taxon>
        <taxon>Sar</taxon>
        <taxon>Stramenopiles</taxon>
        <taxon>Ochrophyta</taxon>
        <taxon>Pelagophyceae</taxon>
        <taxon>Pelagomonadales</taxon>
        <taxon>Pelagomonadaceae</taxon>
        <taxon>Chrysophaeum</taxon>
    </lineage>
</organism>
<proteinExistence type="predicted"/>
<dbReference type="EMBL" id="JAQMWT010000317">
    <property type="protein sequence ID" value="KAJ8605218.1"/>
    <property type="molecule type" value="Genomic_DNA"/>
</dbReference>
<sequence length="525" mass="59065">MWWRSESPQAEILHVVVDDVGLNDLWESEDLPWEIVTPTIGGLATRGVRLENYYGQSYCTPARVAMLTGMWTHRVGFAVPPTFQYGNVEVVVDSNYSIPVSGEYQLLPQHLKTLGYATHGIGKWNVGHCNSAYLPWNRGFDTFLGYFGDGIYYRSHLADQQTSIVLGDQNVTIVDFVEYESAENFRWDNGIRAYNGTHTTIAFSRAARKILSASTDLARYVWLAYHGMHDNYEPTSGLSYNETLWAELEATFGYTPRRKAFGVGLQAIDSEIRSLVDVLEAGARDYVVVFHSDNGAAPCAQHVVGNNMPARGSKFSDFEGGLRVPAFAYSNLLKRRGAVYSSLMHHVDWMATLVSIAGGNPTELLGFGYDSLDHWDNIRQGLNKTVRDAAYFSITETTFSLRRGNWKLIHGYENSSWYPVSTEVNQQQDCYFGSRPMNFLFDLANDPFERHNLYHDEAHRRVKEGLIALGKGKYANESVSFSKGRLFTDADNYDASSPIARAWLNSAPGSKYKVVTPWQCDTITL</sequence>
<dbReference type="PANTHER" id="PTHR10342:SF274">
    <property type="entry name" value="ARYLSULFATASE B"/>
    <property type="match status" value="1"/>
</dbReference>
<dbReference type="Gene3D" id="3.30.1120.10">
    <property type="match status" value="1"/>
</dbReference>
<dbReference type="GO" id="GO:0008484">
    <property type="term" value="F:sulfuric ester hydrolase activity"/>
    <property type="evidence" value="ECO:0007669"/>
    <property type="project" value="InterPro"/>
</dbReference>
<dbReference type="GO" id="GO:0046872">
    <property type="term" value="F:metal ion binding"/>
    <property type="evidence" value="ECO:0007669"/>
    <property type="project" value="UniProtKB-KW"/>
</dbReference>
<accession>A0AAD7XLX7</accession>
<evidence type="ECO:0000313" key="5">
    <source>
        <dbReference type="EMBL" id="KAJ8605218.1"/>
    </source>
</evidence>
<evidence type="ECO:0000313" key="6">
    <source>
        <dbReference type="Proteomes" id="UP001230188"/>
    </source>
</evidence>
<evidence type="ECO:0000259" key="4">
    <source>
        <dbReference type="Pfam" id="PF00884"/>
    </source>
</evidence>
<evidence type="ECO:0000256" key="3">
    <source>
        <dbReference type="ARBA" id="ARBA00023180"/>
    </source>
</evidence>
<comment type="caution">
    <text evidence="5">The sequence shown here is derived from an EMBL/GenBank/DDBJ whole genome shotgun (WGS) entry which is preliminary data.</text>
</comment>
<dbReference type="InterPro" id="IPR047115">
    <property type="entry name" value="ARSB"/>
</dbReference>
<dbReference type="Proteomes" id="UP001230188">
    <property type="component" value="Unassembled WGS sequence"/>
</dbReference>
<dbReference type="PANTHER" id="PTHR10342">
    <property type="entry name" value="ARYLSULFATASE"/>
    <property type="match status" value="1"/>
</dbReference>
<keyword evidence="3" id="KW-0325">Glycoprotein</keyword>
<reference evidence="5" key="1">
    <citation type="submission" date="2023-01" db="EMBL/GenBank/DDBJ databases">
        <title>Metagenome sequencing of chrysophaentin producing Chrysophaeum taylorii.</title>
        <authorList>
            <person name="Davison J."/>
            <person name="Bewley C."/>
        </authorList>
    </citation>
    <scope>NUCLEOTIDE SEQUENCE</scope>
    <source>
        <strain evidence="5">NIES-1699</strain>
    </source>
</reference>
<dbReference type="Gene3D" id="3.40.720.10">
    <property type="entry name" value="Alkaline Phosphatase, subunit A"/>
    <property type="match status" value="1"/>
</dbReference>
<keyword evidence="2" id="KW-0106">Calcium</keyword>
<protein>
    <recommendedName>
        <fullName evidence="4">Sulfatase N-terminal domain-containing protein</fullName>
    </recommendedName>
</protein>
<feature type="domain" description="Sulfatase N-terminal" evidence="4">
    <location>
        <begin position="12"/>
        <end position="358"/>
    </location>
</feature>
<dbReference type="InterPro" id="IPR017850">
    <property type="entry name" value="Alkaline_phosphatase_core_sf"/>
</dbReference>
<dbReference type="InterPro" id="IPR000917">
    <property type="entry name" value="Sulfatase_N"/>
</dbReference>
<evidence type="ECO:0000256" key="1">
    <source>
        <dbReference type="ARBA" id="ARBA00022723"/>
    </source>
</evidence>
<keyword evidence="6" id="KW-1185">Reference proteome</keyword>
<gene>
    <name evidence="5" type="ORF">CTAYLR_000460</name>
</gene>
<name>A0AAD7XLX7_9STRA</name>